<dbReference type="PATRIC" id="fig|43678.3.peg.3090"/>
<evidence type="ECO:0000313" key="4">
    <source>
        <dbReference type="Proteomes" id="UP000076447"/>
    </source>
</evidence>
<proteinExistence type="inferred from homology"/>
<dbReference type="SUPFAM" id="SSF51735">
    <property type="entry name" value="NAD(P)-binding Rossmann-fold domains"/>
    <property type="match status" value="1"/>
</dbReference>
<dbReference type="RefSeq" id="WP_068709405.1">
    <property type="nucleotide sequence ID" value="NZ_LRIE01000080.1"/>
</dbReference>
<dbReference type="PANTHER" id="PTHR24321:SF8">
    <property type="entry name" value="ESTRADIOL 17-BETA-DEHYDROGENASE 8-RELATED"/>
    <property type="match status" value="1"/>
</dbReference>
<dbReference type="STRING" id="43678.OJAG_29530"/>
<dbReference type="GO" id="GO:0140169">
    <property type="term" value="F:3-alpha-hydroxysteroid 3-dehydrogenase [NAD(P)+] activity"/>
    <property type="evidence" value="ECO:0007669"/>
    <property type="project" value="UniProtKB-EC"/>
</dbReference>
<evidence type="ECO:0000256" key="2">
    <source>
        <dbReference type="ARBA" id="ARBA00023002"/>
    </source>
</evidence>
<name>A0A163QPE8_9CELL</name>
<dbReference type="OrthoDB" id="3676637at2"/>
<comment type="similarity">
    <text evidence="1">Belongs to the short-chain dehydrogenases/reductases (SDR) family.</text>
</comment>
<dbReference type="EMBL" id="LRIE01000080">
    <property type="protein sequence ID" value="KZM34389.1"/>
    <property type="molecule type" value="Genomic_DNA"/>
</dbReference>
<organism evidence="3 4">
    <name type="scientific">Oerskovia enterophila</name>
    <dbReference type="NCBI Taxonomy" id="43678"/>
    <lineage>
        <taxon>Bacteria</taxon>
        <taxon>Bacillati</taxon>
        <taxon>Actinomycetota</taxon>
        <taxon>Actinomycetes</taxon>
        <taxon>Micrococcales</taxon>
        <taxon>Cellulomonadaceae</taxon>
        <taxon>Oerskovia</taxon>
    </lineage>
</organism>
<evidence type="ECO:0000256" key="1">
    <source>
        <dbReference type="ARBA" id="ARBA00006484"/>
    </source>
</evidence>
<dbReference type="InterPro" id="IPR002347">
    <property type="entry name" value="SDR_fam"/>
</dbReference>
<protein>
    <submittedName>
        <fullName evidence="3">3-alpha-hydroxysteroid dehydrogenase/carbonyl reductase</fullName>
        <ecNumber evidence="3">1.1.1.50</ecNumber>
    </submittedName>
</protein>
<dbReference type="Proteomes" id="UP000076447">
    <property type="component" value="Unassembled WGS sequence"/>
</dbReference>
<accession>A0A163QPE8</accession>
<gene>
    <name evidence="3" type="primary">hsdA</name>
    <name evidence="3" type="ORF">OJAG_29530</name>
</gene>
<comment type="caution">
    <text evidence="3">The sequence shown here is derived from an EMBL/GenBank/DDBJ whole genome shotgun (WGS) entry which is preliminary data.</text>
</comment>
<evidence type="ECO:0000313" key="3">
    <source>
        <dbReference type="EMBL" id="KZM34389.1"/>
    </source>
</evidence>
<dbReference type="AlphaFoldDB" id="A0A163QPE8"/>
<dbReference type="InterPro" id="IPR036291">
    <property type="entry name" value="NAD(P)-bd_dom_sf"/>
</dbReference>
<dbReference type="Pfam" id="PF13561">
    <property type="entry name" value="adh_short_C2"/>
    <property type="match status" value="1"/>
</dbReference>
<sequence length="257" mass="26264">MRTVVVTGSASGIGKALKGLLEADGHRVIGVDLRDADVTVDLTTDAGRAELVEKVTALSAGTIDAVVANAGLSNGSPATLAVNYFGAVATLDGLRPLLAGSDAPRAAVTCSMASLLPVDDRLVELTLEGDEAAALARAAELTEAGTGDIIYGSSKAAVAHWLRRAAPTADWAGAGIPLNAIGPGIVQTGMTREMLSTDESTKAVEAVVPMPLGGIMGPEVPAYLLRFLVSPENSHMCGQVVFVDGGSDVVFRSDKVW</sequence>
<dbReference type="PRINTS" id="PR00081">
    <property type="entry name" value="GDHRDH"/>
</dbReference>
<dbReference type="PANTHER" id="PTHR24321">
    <property type="entry name" value="DEHYDROGENASES, SHORT CHAIN"/>
    <property type="match status" value="1"/>
</dbReference>
<dbReference type="EC" id="1.1.1.50" evidence="3"/>
<dbReference type="Gene3D" id="3.40.50.720">
    <property type="entry name" value="NAD(P)-binding Rossmann-like Domain"/>
    <property type="match status" value="1"/>
</dbReference>
<keyword evidence="2 3" id="KW-0560">Oxidoreductase</keyword>
<reference evidence="3 4" key="1">
    <citation type="submission" date="2016-01" db="EMBL/GenBank/DDBJ databases">
        <title>Genome sequence of Oerskovia enterophila VJag, an agar and cellulose degrading bacterium.</title>
        <authorList>
            <person name="Poehlein A."/>
            <person name="Jag V."/>
            <person name="Bengelsdorf F."/>
            <person name="Duerre P."/>
            <person name="Daniel R."/>
        </authorList>
    </citation>
    <scope>NUCLEOTIDE SEQUENCE [LARGE SCALE GENOMIC DNA]</scope>
    <source>
        <strain evidence="3 4">VJag</strain>
    </source>
</reference>